<dbReference type="SUPFAM" id="SSF56801">
    <property type="entry name" value="Acetyl-CoA synthetase-like"/>
    <property type="match status" value="1"/>
</dbReference>
<feature type="compositionally biased region" description="Polar residues" evidence="3">
    <location>
        <begin position="478"/>
        <end position="493"/>
    </location>
</feature>
<reference evidence="6" key="1">
    <citation type="submission" date="2022-12" db="EMBL/GenBank/DDBJ databases">
        <authorList>
            <person name="Deng Y."/>
            <person name="Zhang Y.-Q."/>
        </authorList>
    </citation>
    <scope>NUCLEOTIDE SEQUENCE</scope>
    <source>
        <strain evidence="6">CPCC 205372</strain>
    </source>
</reference>
<feature type="domain" description="AMP-dependent synthetase/ligase" evidence="4">
    <location>
        <begin position="8"/>
        <end position="345"/>
    </location>
</feature>
<evidence type="ECO:0000256" key="3">
    <source>
        <dbReference type="SAM" id="MobiDB-lite"/>
    </source>
</evidence>
<sequence length="537" mass="56912">MTLSALPDRRAATDPHGPAVADTHLRLTNAALRDRVHAVAHQLWDCRIGPGDVVAVKLRNRAEFVIVLFAAWRVGAAITPINPGLTDDEVTRQLDDSAATLLVYDYDDATASVASLAVTDLAVGPGGPVGPAHDDSSALALLIYTSGTTGDPKGVMLDHTNLDAMTNMGRQALQIGPDDRCLLILPLFHVNGIVVSVLTPLLAGASVVIANRFDPATFFEAIECEQPSYFSAVPTVYTMLAALPPTVTPDTSSVRFAICGAAPVSPELLSRFKKRYGVPVIEGYGLSEGTCASTINPLDSPRTGTVGKPFPGQRIRIVDPSGADVPLGQDGEVLIAGPNVMRGYLGRPEDTARTVVNGWLHTGDIGHLDAEGYLSLAGRSKDMIIRGGENIYPREIEDVLVADPTVLDAAVIGAPDEKWGEVVIAYVAPRPGATIDPDELQALCARSLAGYKRPTSIVIVDTIPKNPVGKTDKAPLRTAQSRATSTHDAPGNNRMNTFAVTRYGTIGSLAIESLAYTDRARVADNTVDTTSDEDHRP</sequence>
<dbReference type="InterPro" id="IPR025110">
    <property type="entry name" value="AMP-bd_C"/>
</dbReference>
<keyword evidence="7" id="KW-1185">Reference proteome</keyword>
<gene>
    <name evidence="6" type="ORF">O6P37_19840</name>
</gene>
<proteinExistence type="inferred from homology"/>
<dbReference type="InterPro" id="IPR020845">
    <property type="entry name" value="AMP-binding_CS"/>
</dbReference>
<dbReference type="PROSITE" id="PS00455">
    <property type="entry name" value="AMP_BINDING"/>
    <property type="match status" value="1"/>
</dbReference>
<accession>A0ABT4PXA1</accession>
<dbReference type="Gene3D" id="3.40.50.12780">
    <property type="entry name" value="N-terminal domain of ligase-like"/>
    <property type="match status" value="1"/>
</dbReference>
<comment type="caution">
    <text evidence="6">The sequence shown here is derived from an EMBL/GenBank/DDBJ whole genome shotgun (WGS) entry which is preliminary data.</text>
</comment>
<protein>
    <submittedName>
        <fullName evidence="6">AMP-binding protein</fullName>
    </submittedName>
</protein>
<evidence type="ECO:0000256" key="1">
    <source>
        <dbReference type="ARBA" id="ARBA00006432"/>
    </source>
</evidence>
<dbReference type="EMBL" id="JAPZPY010000010">
    <property type="protein sequence ID" value="MCZ8381126.1"/>
    <property type="molecule type" value="Genomic_DNA"/>
</dbReference>
<feature type="region of interest" description="Disordered" evidence="3">
    <location>
        <begin position="469"/>
        <end position="493"/>
    </location>
</feature>
<keyword evidence="2" id="KW-0436">Ligase</keyword>
<dbReference type="PANTHER" id="PTHR43201:SF5">
    <property type="entry name" value="MEDIUM-CHAIN ACYL-COA LIGASE ACSF2, MITOCHONDRIAL"/>
    <property type="match status" value="1"/>
</dbReference>
<dbReference type="PANTHER" id="PTHR43201">
    <property type="entry name" value="ACYL-COA SYNTHETASE"/>
    <property type="match status" value="1"/>
</dbReference>
<feature type="domain" description="AMP-binding enzyme C-terminal" evidence="5">
    <location>
        <begin position="395"/>
        <end position="470"/>
    </location>
</feature>
<comment type="similarity">
    <text evidence="1">Belongs to the ATP-dependent AMP-binding enzyme family.</text>
</comment>
<dbReference type="Gene3D" id="3.30.300.30">
    <property type="match status" value="1"/>
</dbReference>
<dbReference type="Pfam" id="PF13193">
    <property type="entry name" value="AMP-binding_C"/>
    <property type="match status" value="1"/>
</dbReference>
<evidence type="ECO:0000259" key="4">
    <source>
        <dbReference type="Pfam" id="PF00501"/>
    </source>
</evidence>
<name>A0ABT4PXA1_9MYCO</name>
<dbReference type="InterPro" id="IPR000873">
    <property type="entry name" value="AMP-dep_synth/lig_dom"/>
</dbReference>
<dbReference type="InterPro" id="IPR045851">
    <property type="entry name" value="AMP-bd_C_sf"/>
</dbReference>
<dbReference type="InterPro" id="IPR042099">
    <property type="entry name" value="ANL_N_sf"/>
</dbReference>
<evidence type="ECO:0000256" key="2">
    <source>
        <dbReference type="ARBA" id="ARBA00022598"/>
    </source>
</evidence>
<dbReference type="RefSeq" id="WP_269895693.1">
    <property type="nucleotide sequence ID" value="NZ_JAPZPY010000010.1"/>
</dbReference>
<organism evidence="6 7">
    <name type="scientific">Mycobacterium hippophais</name>
    <dbReference type="NCBI Taxonomy" id="3016340"/>
    <lineage>
        <taxon>Bacteria</taxon>
        <taxon>Bacillati</taxon>
        <taxon>Actinomycetota</taxon>
        <taxon>Actinomycetes</taxon>
        <taxon>Mycobacteriales</taxon>
        <taxon>Mycobacteriaceae</taxon>
        <taxon>Mycobacterium</taxon>
    </lineage>
</organism>
<dbReference type="Pfam" id="PF00501">
    <property type="entry name" value="AMP-binding"/>
    <property type="match status" value="1"/>
</dbReference>
<evidence type="ECO:0000313" key="6">
    <source>
        <dbReference type="EMBL" id="MCZ8381126.1"/>
    </source>
</evidence>
<dbReference type="Proteomes" id="UP001142153">
    <property type="component" value="Unassembled WGS sequence"/>
</dbReference>
<evidence type="ECO:0000259" key="5">
    <source>
        <dbReference type="Pfam" id="PF13193"/>
    </source>
</evidence>
<evidence type="ECO:0000313" key="7">
    <source>
        <dbReference type="Proteomes" id="UP001142153"/>
    </source>
</evidence>